<feature type="binding site" evidence="7">
    <location>
        <position position="36"/>
    </location>
    <ligand>
        <name>Zn(2+)</name>
        <dbReference type="ChEBI" id="CHEBI:29105"/>
    </ligand>
</feature>
<dbReference type="PANTHER" id="PTHR33280">
    <property type="entry name" value="50S RIBOSOMAL PROTEIN L31, CHLOROPLASTIC"/>
    <property type="match status" value="1"/>
</dbReference>
<evidence type="ECO:0000256" key="1">
    <source>
        <dbReference type="ARBA" id="ARBA00009296"/>
    </source>
</evidence>
<keyword evidence="2 7" id="KW-0699">rRNA-binding</keyword>
<dbReference type="GO" id="GO:0019843">
    <property type="term" value="F:rRNA binding"/>
    <property type="evidence" value="ECO:0007669"/>
    <property type="project" value="UniProtKB-KW"/>
</dbReference>
<dbReference type="InterPro" id="IPR034704">
    <property type="entry name" value="Ribosomal_bL28/bL31-like_sf"/>
</dbReference>
<gene>
    <name evidence="7 8" type="primary">rpmE</name>
    <name evidence="8" type="ORF">H8718_03495</name>
</gene>
<evidence type="ECO:0000256" key="4">
    <source>
        <dbReference type="ARBA" id="ARBA00022980"/>
    </source>
</evidence>
<dbReference type="NCBIfam" id="TIGR00105">
    <property type="entry name" value="L31"/>
    <property type="match status" value="1"/>
</dbReference>
<dbReference type="HAMAP" id="MF_00501">
    <property type="entry name" value="Ribosomal_bL31_1"/>
    <property type="match status" value="1"/>
</dbReference>
<reference evidence="8" key="1">
    <citation type="submission" date="2020-08" db="EMBL/GenBank/DDBJ databases">
        <title>Genome public.</title>
        <authorList>
            <person name="Liu C."/>
            <person name="Sun Q."/>
        </authorList>
    </citation>
    <scope>NUCLEOTIDE SEQUENCE</scope>
    <source>
        <strain evidence="8">NSJ-12</strain>
    </source>
</reference>
<evidence type="ECO:0000256" key="6">
    <source>
        <dbReference type="ARBA" id="ARBA00035687"/>
    </source>
</evidence>
<dbReference type="GO" id="GO:0003735">
    <property type="term" value="F:structural constituent of ribosome"/>
    <property type="evidence" value="ECO:0007669"/>
    <property type="project" value="InterPro"/>
</dbReference>
<dbReference type="SUPFAM" id="SSF143800">
    <property type="entry name" value="L28p-like"/>
    <property type="match status" value="1"/>
</dbReference>
<dbReference type="PROSITE" id="PS01143">
    <property type="entry name" value="RIBOSOMAL_L31"/>
    <property type="match status" value="1"/>
</dbReference>
<comment type="subunit">
    <text evidence="7">Part of the 50S ribosomal subunit.</text>
</comment>
<sequence>MNKEIQPKYEELEVVCNCGNVIKTRSTKSDIRVEVCSNCHPFYTGKQRAAQAKGRIDKFNRKYNVQ</sequence>
<evidence type="ECO:0000313" key="8">
    <source>
        <dbReference type="EMBL" id="MBC8578592.1"/>
    </source>
</evidence>
<dbReference type="GO" id="GO:0005840">
    <property type="term" value="C:ribosome"/>
    <property type="evidence" value="ECO:0007669"/>
    <property type="project" value="UniProtKB-KW"/>
</dbReference>
<evidence type="ECO:0000256" key="7">
    <source>
        <dbReference type="HAMAP-Rule" id="MF_00501"/>
    </source>
</evidence>
<keyword evidence="4 7" id="KW-0689">Ribosomal protein</keyword>
<comment type="cofactor">
    <cofactor evidence="7">
        <name>Zn(2+)</name>
        <dbReference type="ChEBI" id="CHEBI:29105"/>
    </cofactor>
    <text evidence="7">Binds 1 zinc ion per subunit.</text>
</comment>
<dbReference type="NCBIfam" id="NF000612">
    <property type="entry name" value="PRK00019.1"/>
    <property type="match status" value="1"/>
</dbReference>
<dbReference type="AlphaFoldDB" id="A0A926EHL0"/>
<organism evidence="8 9">
    <name type="scientific">Zhenhengia yiwuensis</name>
    <dbReference type="NCBI Taxonomy" id="2763666"/>
    <lineage>
        <taxon>Bacteria</taxon>
        <taxon>Bacillati</taxon>
        <taxon>Bacillota</taxon>
        <taxon>Clostridia</taxon>
        <taxon>Lachnospirales</taxon>
        <taxon>Lachnospiraceae</taxon>
        <taxon>Zhenhengia</taxon>
    </lineage>
</organism>
<evidence type="ECO:0000313" key="9">
    <source>
        <dbReference type="Proteomes" id="UP000655830"/>
    </source>
</evidence>
<feature type="binding site" evidence="7">
    <location>
        <position position="18"/>
    </location>
    <ligand>
        <name>Zn(2+)</name>
        <dbReference type="ChEBI" id="CHEBI:29105"/>
    </ligand>
</feature>
<keyword evidence="3 7" id="KW-0694">RNA-binding</keyword>
<dbReference type="InterPro" id="IPR002150">
    <property type="entry name" value="Ribosomal_bL31"/>
</dbReference>
<comment type="function">
    <text evidence="7">Binds the 23S rRNA.</text>
</comment>
<keyword evidence="5 7" id="KW-0687">Ribonucleoprotein</keyword>
<dbReference type="RefSeq" id="WP_177670247.1">
    <property type="nucleotide sequence ID" value="NZ_JACRSY010000004.1"/>
</dbReference>
<keyword evidence="7" id="KW-0862">Zinc</keyword>
<dbReference type="GO" id="GO:0046872">
    <property type="term" value="F:metal ion binding"/>
    <property type="evidence" value="ECO:0007669"/>
    <property type="project" value="UniProtKB-KW"/>
</dbReference>
<dbReference type="PRINTS" id="PR01249">
    <property type="entry name" value="RIBOSOMALL31"/>
</dbReference>
<accession>A0A926EHL0</accession>
<dbReference type="Proteomes" id="UP000655830">
    <property type="component" value="Unassembled WGS sequence"/>
</dbReference>
<proteinExistence type="inferred from homology"/>
<keyword evidence="7" id="KW-0479">Metal-binding</keyword>
<dbReference type="PANTHER" id="PTHR33280:SF1">
    <property type="entry name" value="LARGE RIBOSOMAL SUBUNIT PROTEIN BL31C"/>
    <property type="match status" value="1"/>
</dbReference>
<dbReference type="InterPro" id="IPR027491">
    <property type="entry name" value="Ribosomal_bL31_A"/>
</dbReference>
<dbReference type="GO" id="GO:1990904">
    <property type="term" value="C:ribonucleoprotein complex"/>
    <property type="evidence" value="ECO:0007669"/>
    <property type="project" value="UniProtKB-KW"/>
</dbReference>
<protein>
    <recommendedName>
        <fullName evidence="6 7">Large ribosomal subunit protein bL31</fullName>
    </recommendedName>
</protein>
<comment type="similarity">
    <text evidence="1 7">Belongs to the bacterial ribosomal protein bL31 family. Type A subfamily.</text>
</comment>
<evidence type="ECO:0000256" key="2">
    <source>
        <dbReference type="ARBA" id="ARBA00022730"/>
    </source>
</evidence>
<dbReference type="Pfam" id="PF01197">
    <property type="entry name" value="Ribosomal_L31"/>
    <property type="match status" value="1"/>
</dbReference>
<feature type="binding site" evidence="7">
    <location>
        <position position="16"/>
    </location>
    <ligand>
        <name>Zn(2+)</name>
        <dbReference type="ChEBI" id="CHEBI:29105"/>
    </ligand>
</feature>
<name>A0A926EHL0_9FIRM</name>
<dbReference type="Gene3D" id="4.10.830.30">
    <property type="entry name" value="Ribosomal protein L31"/>
    <property type="match status" value="1"/>
</dbReference>
<evidence type="ECO:0000256" key="3">
    <source>
        <dbReference type="ARBA" id="ARBA00022884"/>
    </source>
</evidence>
<dbReference type="InterPro" id="IPR042105">
    <property type="entry name" value="Ribosomal_bL31_sf"/>
</dbReference>
<evidence type="ECO:0000256" key="5">
    <source>
        <dbReference type="ARBA" id="ARBA00023274"/>
    </source>
</evidence>
<dbReference type="EMBL" id="JACRSY010000004">
    <property type="protein sequence ID" value="MBC8578592.1"/>
    <property type="molecule type" value="Genomic_DNA"/>
</dbReference>
<comment type="caution">
    <text evidence="8">The sequence shown here is derived from an EMBL/GenBank/DDBJ whole genome shotgun (WGS) entry which is preliminary data.</text>
</comment>
<keyword evidence="9" id="KW-1185">Reference proteome</keyword>
<feature type="binding site" evidence="7">
    <location>
        <position position="39"/>
    </location>
    <ligand>
        <name>Zn(2+)</name>
        <dbReference type="ChEBI" id="CHEBI:29105"/>
    </ligand>
</feature>
<dbReference type="GO" id="GO:0006412">
    <property type="term" value="P:translation"/>
    <property type="evidence" value="ECO:0007669"/>
    <property type="project" value="UniProtKB-UniRule"/>
</dbReference>